<dbReference type="GeneID" id="81464859"/>
<evidence type="ECO:0000256" key="1">
    <source>
        <dbReference type="SAM" id="SignalP"/>
    </source>
</evidence>
<organism evidence="2 3">
    <name type="scientific">Penicillium concentricum</name>
    <dbReference type="NCBI Taxonomy" id="293559"/>
    <lineage>
        <taxon>Eukaryota</taxon>
        <taxon>Fungi</taxon>
        <taxon>Dikarya</taxon>
        <taxon>Ascomycota</taxon>
        <taxon>Pezizomycotina</taxon>
        <taxon>Eurotiomycetes</taxon>
        <taxon>Eurotiomycetidae</taxon>
        <taxon>Eurotiales</taxon>
        <taxon>Aspergillaceae</taxon>
        <taxon>Penicillium</taxon>
    </lineage>
</organism>
<dbReference type="Proteomes" id="UP001147752">
    <property type="component" value="Unassembled WGS sequence"/>
</dbReference>
<name>A0A9W9RRH8_9EURO</name>
<feature type="chain" id="PRO_5040835106" description="Secreted protein" evidence="1">
    <location>
        <begin position="27"/>
        <end position="100"/>
    </location>
</feature>
<evidence type="ECO:0008006" key="4">
    <source>
        <dbReference type="Google" id="ProtNLM"/>
    </source>
</evidence>
<proteinExistence type="predicted"/>
<gene>
    <name evidence="2" type="ORF">N7517_007946</name>
</gene>
<keyword evidence="3" id="KW-1185">Reference proteome</keyword>
<comment type="caution">
    <text evidence="2">The sequence shown here is derived from an EMBL/GenBank/DDBJ whole genome shotgun (WGS) entry which is preliminary data.</text>
</comment>
<reference evidence="2" key="1">
    <citation type="submission" date="2022-12" db="EMBL/GenBank/DDBJ databases">
        <authorList>
            <person name="Petersen C."/>
        </authorList>
    </citation>
    <scope>NUCLEOTIDE SEQUENCE</scope>
    <source>
        <strain evidence="2">IBT 3081</strain>
    </source>
</reference>
<feature type="signal peptide" evidence="1">
    <location>
        <begin position="1"/>
        <end position="26"/>
    </location>
</feature>
<protein>
    <recommendedName>
        <fullName evidence="4">Secreted protein</fullName>
    </recommendedName>
</protein>
<dbReference type="EMBL" id="JAPZBT010000003">
    <property type="protein sequence ID" value="KAJ5365060.1"/>
    <property type="molecule type" value="Genomic_DNA"/>
</dbReference>
<reference evidence="2" key="2">
    <citation type="journal article" date="2023" name="IMA Fungus">
        <title>Comparative genomic study of the Penicillium genus elucidates a diverse pangenome and 15 lateral gene transfer events.</title>
        <authorList>
            <person name="Petersen C."/>
            <person name="Sorensen T."/>
            <person name="Nielsen M.R."/>
            <person name="Sondergaard T.E."/>
            <person name="Sorensen J.L."/>
            <person name="Fitzpatrick D.A."/>
            <person name="Frisvad J.C."/>
            <person name="Nielsen K.L."/>
        </authorList>
    </citation>
    <scope>NUCLEOTIDE SEQUENCE</scope>
    <source>
        <strain evidence="2">IBT 3081</strain>
    </source>
</reference>
<keyword evidence="1" id="KW-0732">Signal</keyword>
<evidence type="ECO:0000313" key="2">
    <source>
        <dbReference type="EMBL" id="KAJ5365060.1"/>
    </source>
</evidence>
<dbReference type="RefSeq" id="XP_056576527.1">
    <property type="nucleotide sequence ID" value="XM_056725676.1"/>
</dbReference>
<sequence>MGMCPAMHPYLLISLIALMRASIVSAAFSADAVVFGDTVGNLTLFEMSDCIRSRCDFFGFICFALDVIGSFKIPSWVGFGWVSEKLIYTISVFLFRSLFE</sequence>
<evidence type="ECO:0000313" key="3">
    <source>
        <dbReference type="Proteomes" id="UP001147752"/>
    </source>
</evidence>
<dbReference type="AlphaFoldDB" id="A0A9W9RRH8"/>
<accession>A0A9W9RRH8</accession>